<dbReference type="InterPro" id="IPR016849">
    <property type="entry name" value="Rtt109"/>
</dbReference>
<feature type="compositionally biased region" description="Polar residues" evidence="10">
    <location>
        <begin position="410"/>
        <end position="443"/>
    </location>
</feature>
<dbReference type="AlphaFoldDB" id="C4JLX7"/>
<gene>
    <name evidence="11" type="ORF">UREG_03835</name>
</gene>
<name>C4JLX7_UNCRE</name>
<dbReference type="InParanoid" id="C4JLX7"/>
<dbReference type="GO" id="GO:0006974">
    <property type="term" value="P:DNA damage response"/>
    <property type="evidence" value="ECO:0007669"/>
    <property type="project" value="UniProtKB-KW"/>
</dbReference>
<dbReference type="PANTHER" id="PTHR31571">
    <property type="entry name" value="ALTERED INHERITANCE OF MITOCHONDRIA PROTEIN 6"/>
    <property type="match status" value="1"/>
</dbReference>
<evidence type="ECO:0000256" key="4">
    <source>
        <dbReference type="ARBA" id="ARBA00022763"/>
    </source>
</evidence>
<keyword evidence="6" id="KW-0805">Transcription regulation</keyword>
<dbReference type="HOGENOM" id="CLU_511984_0_0_1"/>
<evidence type="ECO:0000256" key="1">
    <source>
        <dbReference type="ARBA" id="ARBA00004123"/>
    </source>
</evidence>
<feature type="region of interest" description="Disordered" evidence="10">
    <location>
        <begin position="493"/>
        <end position="569"/>
    </location>
</feature>
<evidence type="ECO:0000256" key="2">
    <source>
        <dbReference type="ARBA" id="ARBA00013184"/>
    </source>
</evidence>
<dbReference type="STRING" id="336963.C4JLX7"/>
<proteinExistence type="predicted"/>
<dbReference type="OrthoDB" id="3361892at2759"/>
<feature type="region of interest" description="Disordered" evidence="10">
    <location>
        <begin position="395"/>
        <end position="443"/>
    </location>
</feature>
<keyword evidence="8" id="KW-0539">Nucleus</keyword>
<evidence type="ECO:0000256" key="9">
    <source>
        <dbReference type="ARBA" id="ARBA00048940"/>
    </source>
</evidence>
<evidence type="ECO:0000256" key="8">
    <source>
        <dbReference type="ARBA" id="ARBA00023242"/>
    </source>
</evidence>
<accession>C4JLX7</accession>
<dbReference type="GO" id="GO:0032931">
    <property type="term" value="F:histone H3K56 acetyltransferase activity"/>
    <property type="evidence" value="ECO:0007669"/>
    <property type="project" value="TreeGrafter"/>
</dbReference>
<dbReference type="InterPro" id="IPR013178">
    <property type="entry name" value="Histone_AcTrfase_Rtt109/CBP"/>
</dbReference>
<dbReference type="Proteomes" id="UP000002058">
    <property type="component" value="Unassembled WGS sequence"/>
</dbReference>
<keyword evidence="3" id="KW-0808">Transferase</keyword>
<dbReference type="EC" id="2.3.1.48" evidence="2"/>
<feature type="compositionally biased region" description="Polar residues" evidence="10">
    <location>
        <begin position="543"/>
        <end position="558"/>
    </location>
</feature>
<evidence type="ECO:0000256" key="5">
    <source>
        <dbReference type="ARBA" id="ARBA00022990"/>
    </source>
</evidence>
<dbReference type="VEuPathDB" id="FungiDB:UREG_03835"/>
<keyword evidence="5" id="KW-0007">Acetylation</keyword>
<reference evidence="12" key="1">
    <citation type="journal article" date="2009" name="Genome Res.">
        <title>Comparative genomic analyses of the human fungal pathogens Coccidioides and their relatives.</title>
        <authorList>
            <person name="Sharpton T.J."/>
            <person name="Stajich J.E."/>
            <person name="Rounsley S.D."/>
            <person name="Gardner M.J."/>
            <person name="Wortman J.R."/>
            <person name="Jordar V.S."/>
            <person name="Maiti R."/>
            <person name="Kodira C.D."/>
            <person name="Neafsey D.E."/>
            <person name="Zeng Q."/>
            <person name="Hung C.-Y."/>
            <person name="McMahan C."/>
            <person name="Muszewska A."/>
            <person name="Grynberg M."/>
            <person name="Mandel M.A."/>
            <person name="Kellner E.M."/>
            <person name="Barker B.M."/>
            <person name="Galgiani J.N."/>
            <person name="Orbach M.J."/>
            <person name="Kirkland T.N."/>
            <person name="Cole G.T."/>
            <person name="Henn M.R."/>
            <person name="Birren B.W."/>
            <person name="Taylor J.W."/>
        </authorList>
    </citation>
    <scope>NUCLEOTIDE SEQUENCE [LARGE SCALE GENOMIC DNA]</scope>
    <source>
        <strain evidence="12">UAMH 1704</strain>
    </source>
</reference>
<dbReference type="EMBL" id="CH476616">
    <property type="protein sequence ID" value="EEP78989.1"/>
    <property type="molecule type" value="Genomic_DNA"/>
</dbReference>
<comment type="catalytic activity">
    <reaction evidence="9">
        <text>L-lysyl-[histone] + acetyl-CoA = N(6)-acetyl-L-lysyl-[histone] + CoA + H(+)</text>
        <dbReference type="Rhea" id="RHEA:21992"/>
        <dbReference type="Rhea" id="RHEA-COMP:9845"/>
        <dbReference type="Rhea" id="RHEA-COMP:11338"/>
        <dbReference type="ChEBI" id="CHEBI:15378"/>
        <dbReference type="ChEBI" id="CHEBI:29969"/>
        <dbReference type="ChEBI" id="CHEBI:57287"/>
        <dbReference type="ChEBI" id="CHEBI:57288"/>
        <dbReference type="ChEBI" id="CHEBI:61930"/>
        <dbReference type="EC" id="2.3.1.48"/>
    </reaction>
    <physiologicalReaction direction="left-to-right" evidence="9">
        <dbReference type="Rhea" id="RHEA:21993"/>
    </physiologicalReaction>
</comment>
<keyword evidence="7" id="KW-0804">Transcription</keyword>
<keyword evidence="12" id="KW-1185">Reference proteome</keyword>
<evidence type="ECO:0000256" key="3">
    <source>
        <dbReference type="ARBA" id="ARBA00022679"/>
    </source>
</evidence>
<dbReference type="OMA" id="DQLWVGQ"/>
<comment type="subcellular location">
    <subcellularLocation>
        <location evidence="1">Nucleus</location>
    </subcellularLocation>
</comment>
<sequence>MASSRLAQELAQSLPRGVQLSVRHVACAPTPCQPIFAAPPGEDPELTSRENHFLAVSIRPSDTSTDNGNNGELLVFSIEVLVYTTARLTTVFVSKADSTGYLHLLNQPTKSLTRTVFTVFISNILRECQRPGIRLVLSLFARAQNQYLFPGSIENAHKHVLDDRGLIKWWGRVFDAILRGFGPENQSTNIAEKQGSSGTEVENTTATAYLIVPGCDKYETRAFFPPSAKLDPQGKPRWLNSYPLHQICPTPDAPPRCLVPRFPDDPKGRFLDELDDEIFGQNAKPPKGKVLKWVNEMMDETEKSSHSRPTTGQWLSVKSLVEFWEMMTFRQECSAGRLVGFLWMIINPPGLLKSDGLKTAASLKSSDQPKFPFRSKPDVSAAKAYESIEPRAETALFNQSEQVPKDIPVSNGTKTPSCAENGASEGQANQSTPTTESNQTKSPAKISNTILLSKKKYNTLCNFLLTLDFADKSLALASTKSWLEKLSTLADGTDHGEVVDGANDPSEVSESPLGSQAEPSNPLNTGLIFKKRKRHTNDDHPDVTNSQQESSTKVNVLNATLIRKKKKTG</sequence>
<protein>
    <recommendedName>
        <fullName evidence="2">histone acetyltransferase</fullName>
        <ecNumber evidence="2">2.3.1.48</ecNumber>
    </recommendedName>
</protein>
<dbReference type="GO" id="GO:0006355">
    <property type="term" value="P:regulation of DNA-templated transcription"/>
    <property type="evidence" value="ECO:0007669"/>
    <property type="project" value="InterPro"/>
</dbReference>
<evidence type="ECO:0000256" key="10">
    <source>
        <dbReference type="SAM" id="MobiDB-lite"/>
    </source>
</evidence>
<dbReference type="GO" id="GO:0005634">
    <property type="term" value="C:nucleus"/>
    <property type="evidence" value="ECO:0007669"/>
    <property type="project" value="UniProtKB-SubCell"/>
</dbReference>
<evidence type="ECO:0000313" key="11">
    <source>
        <dbReference type="EMBL" id="EEP78989.1"/>
    </source>
</evidence>
<evidence type="ECO:0000256" key="7">
    <source>
        <dbReference type="ARBA" id="ARBA00023163"/>
    </source>
</evidence>
<evidence type="ECO:0000256" key="6">
    <source>
        <dbReference type="ARBA" id="ARBA00023015"/>
    </source>
</evidence>
<keyword evidence="4" id="KW-0227">DNA damage</keyword>
<organism evidence="11 12">
    <name type="scientific">Uncinocarpus reesii (strain UAMH 1704)</name>
    <dbReference type="NCBI Taxonomy" id="336963"/>
    <lineage>
        <taxon>Eukaryota</taxon>
        <taxon>Fungi</taxon>
        <taxon>Dikarya</taxon>
        <taxon>Ascomycota</taxon>
        <taxon>Pezizomycotina</taxon>
        <taxon>Eurotiomycetes</taxon>
        <taxon>Eurotiomycetidae</taxon>
        <taxon>Onygenales</taxon>
        <taxon>Onygenaceae</taxon>
        <taxon>Uncinocarpus</taxon>
    </lineage>
</organism>
<dbReference type="PROSITE" id="PS51728">
    <property type="entry name" value="RTT109_HAT"/>
    <property type="match status" value="1"/>
</dbReference>
<dbReference type="Pfam" id="PF08214">
    <property type="entry name" value="HAT_KAT11"/>
    <property type="match status" value="1"/>
</dbReference>
<evidence type="ECO:0000313" key="12">
    <source>
        <dbReference type="Proteomes" id="UP000002058"/>
    </source>
</evidence>
<dbReference type="KEGG" id="ure:UREG_03835"/>
<dbReference type="eggNOG" id="KOG4534">
    <property type="taxonomic scope" value="Eukaryota"/>
</dbReference>
<feature type="compositionally biased region" description="Polar residues" evidence="10">
    <location>
        <begin position="506"/>
        <end position="524"/>
    </location>
</feature>
<dbReference type="InterPro" id="IPR051236">
    <property type="entry name" value="HAT_RTT109-like"/>
</dbReference>
<dbReference type="PANTHER" id="PTHR31571:SF2">
    <property type="entry name" value="HISTONE ACETYLTRANSFERASE RTT109"/>
    <property type="match status" value="1"/>
</dbReference>
<dbReference type="GeneID" id="8441432"/>
<dbReference type="SMART" id="SM01250">
    <property type="entry name" value="KAT11"/>
    <property type="match status" value="1"/>
</dbReference>
<dbReference type="RefSeq" id="XP_002544318.1">
    <property type="nucleotide sequence ID" value="XM_002544272.1"/>
</dbReference>